<proteinExistence type="predicted"/>
<accession>A0A381ZU38</accession>
<evidence type="ECO:0000313" key="1">
    <source>
        <dbReference type="EMBL" id="SVA92327.1"/>
    </source>
</evidence>
<protein>
    <submittedName>
        <fullName evidence="1">Uncharacterized protein</fullName>
    </submittedName>
</protein>
<reference evidence="1" key="1">
    <citation type="submission" date="2018-05" db="EMBL/GenBank/DDBJ databases">
        <authorList>
            <person name="Lanie J.A."/>
            <person name="Ng W.-L."/>
            <person name="Kazmierczak K.M."/>
            <person name="Andrzejewski T.M."/>
            <person name="Davidsen T.M."/>
            <person name="Wayne K.J."/>
            <person name="Tettelin H."/>
            <person name="Glass J.I."/>
            <person name="Rusch D."/>
            <person name="Podicherti R."/>
            <person name="Tsui H.-C.T."/>
            <person name="Winkler M.E."/>
        </authorList>
    </citation>
    <scope>NUCLEOTIDE SEQUENCE</scope>
</reference>
<feature type="non-terminal residue" evidence="1">
    <location>
        <position position="1"/>
    </location>
</feature>
<dbReference type="AlphaFoldDB" id="A0A381ZU38"/>
<sequence length="22" mass="2432">KSVTTHVIAHRDYVLGSCNFPS</sequence>
<organism evidence="1">
    <name type="scientific">marine metagenome</name>
    <dbReference type="NCBI Taxonomy" id="408172"/>
    <lineage>
        <taxon>unclassified sequences</taxon>
        <taxon>metagenomes</taxon>
        <taxon>ecological metagenomes</taxon>
    </lineage>
</organism>
<gene>
    <name evidence="1" type="ORF">METZ01_LOCUS145181</name>
</gene>
<name>A0A381ZU38_9ZZZZ</name>
<dbReference type="EMBL" id="UINC01022525">
    <property type="protein sequence ID" value="SVA92327.1"/>
    <property type="molecule type" value="Genomic_DNA"/>
</dbReference>